<dbReference type="RefSeq" id="WP_259478715.1">
    <property type="nucleotide sequence ID" value="NZ_BAAAQY010000003.1"/>
</dbReference>
<comment type="caution">
    <text evidence="4">The sequence shown here is derived from an EMBL/GenBank/DDBJ whole genome shotgun (WGS) entry which is preliminary data.</text>
</comment>
<keyword evidence="1" id="KW-0560">Oxidoreductase</keyword>
<dbReference type="EMBL" id="BAAAQY010000003">
    <property type="protein sequence ID" value="GAA2229098.1"/>
    <property type="molecule type" value="Genomic_DNA"/>
</dbReference>
<feature type="region of interest" description="Disordered" evidence="2">
    <location>
        <begin position="313"/>
        <end position="337"/>
    </location>
</feature>
<dbReference type="PANTHER" id="PTHR43364:SF4">
    <property type="entry name" value="NAD(P)-LINKED OXIDOREDUCTASE SUPERFAMILY PROTEIN"/>
    <property type="match status" value="1"/>
</dbReference>
<accession>A0ABP5QCM5</accession>
<dbReference type="Gene3D" id="3.20.20.100">
    <property type="entry name" value="NADP-dependent oxidoreductase domain"/>
    <property type="match status" value="1"/>
</dbReference>
<evidence type="ECO:0000256" key="1">
    <source>
        <dbReference type="ARBA" id="ARBA00023002"/>
    </source>
</evidence>
<dbReference type="SUPFAM" id="SSF51430">
    <property type="entry name" value="NAD(P)-linked oxidoreductase"/>
    <property type="match status" value="1"/>
</dbReference>
<evidence type="ECO:0000313" key="5">
    <source>
        <dbReference type="Proteomes" id="UP001500929"/>
    </source>
</evidence>
<protein>
    <submittedName>
        <fullName evidence="4">Aldo/keto reductase</fullName>
    </submittedName>
</protein>
<evidence type="ECO:0000313" key="4">
    <source>
        <dbReference type="EMBL" id="GAA2229098.1"/>
    </source>
</evidence>
<dbReference type="Proteomes" id="UP001500929">
    <property type="component" value="Unassembled WGS sequence"/>
</dbReference>
<gene>
    <name evidence="4" type="ORF">GCM10009851_12080</name>
</gene>
<dbReference type="PANTHER" id="PTHR43364">
    <property type="entry name" value="NADH-SPECIFIC METHYLGLYOXAL REDUCTASE-RELATED"/>
    <property type="match status" value="1"/>
</dbReference>
<dbReference type="InterPro" id="IPR036812">
    <property type="entry name" value="NAD(P)_OxRdtase_dom_sf"/>
</dbReference>
<evidence type="ECO:0000256" key="2">
    <source>
        <dbReference type="SAM" id="MobiDB-lite"/>
    </source>
</evidence>
<sequence>MRTARLGERGPLVSTVGLGTMSLLTSNDQDAVTRLVHEALDAGITLVDTADVYCDGAVERALAPALRGRRDEVVLATKAGLPMDGDPLRSGGSARWITQAADDSLRRLGTDRLDLFQLHRPDPATPIEETMAAFDDLIRAGKVRFAGSSVFPAELLVQSAWAASDAGSAPLVSEQAPYSVFVRGIEASVLPTARRLGMGVIAWGPLNGGWLTGKYRRGAAAPEGSRAASGNPFVRADDETKLTLVERLSTVAHDEGVDLTSLSLGWAQEHPAITSILVGPRTSGQLHELLQASETVLSTAALDAIDAIVAPGTNVDPRNAGWTSPALSPGERRRERA</sequence>
<dbReference type="InterPro" id="IPR050523">
    <property type="entry name" value="AKR_Detox_Biosynth"/>
</dbReference>
<evidence type="ECO:0000259" key="3">
    <source>
        <dbReference type="Pfam" id="PF00248"/>
    </source>
</evidence>
<feature type="domain" description="NADP-dependent oxidoreductase" evidence="3">
    <location>
        <begin position="16"/>
        <end position="309"/>
    </location>
</feature>
<name>A0ABP5QCM5_9MICO</name>
<keyword evidence="5" id="KW-1185">Reference proteome</keyword>
<dbReference type="InterPro" id="IPR023210">
    <property type="entry name" value="NADP_OxRdtase_dom"/>
</dbReference>
<dbReference type="Pfam" id="PF00248">
    <property type="entry name" value="Aldo_ket_red"/>
    <property type="match status" value="1"/>
</dbReference>
<organism evidence="4 5">
    <name type="scientific">Herbiconiux moechotypicola</name>
    <dbReference type="NCBI Taxonomy" id="637393"/>
    <lineage>
        <taxon>Bacteria</taxon>
        <taxon>Bacillati</taxon>
        <taxon>Actinomycetota</taxon>
        <taxon>Actinomycetes</taxon>
        <taxon>Micrococcales</taxon>
        <taxon>Microbacteriaceae</taxon>
        <taxon>Herbiconiux</taxon>
    </lineage>
</organism>
<proteinExistence type="predicted"/>
<reference evidence="5" key="1">
    <citation type="journal article" date="2019" name="Int. J. Syst. Evol. Microbiol.">
        <title>The Global Catalogue of Microorganisms (GCM) 10K type strain sequencing project: providing services to taxonomists for standard genome sequencing and annotation.</title>
        <authorList>
            <consortium name="The Broad Institute Genomics Platform"/>
            <consortium name="The Broad Institute Genome Sequencing Center for Infectious Disease"/>
            <person name="Wu L."/>
            <person name="Ma J."/>
        </authorList>
    </citation>
    <scope>NUCLEOTIDE SEQUENCE [LARGE SCALE GENOMIC DNA]</scope>
    <source>
        <strain evidence="5">JCM 16117</strain>
    </source>
</reference>